<keyword evidence="2" id="KW-1185">Reference proteome</keyword>
<name>A0A1G7U3S6_9PSED</name>
<reference evidence="2" key="1">
    <citation type="submission" date="2016-10" db="EMBL/GenBank/DDBJ databases">
        <authorList>
            <person name="Varghese N."/>
            <person name="Submissions S."/>
        </authorList>
    </citation>
    <scope>NUCLEOTIDE SEQUENCE [LARGE SCALE GENOMIC DNA]</scope>
    <source>
        <strain evidence="2">ATCC 700689</strain>
    </source>
</reference>
<dbReference type="AlphaFoldDB" id="A0A1G7U3S6"/>
<proteinExistence type="predicted"/>
<sequence>MDNRYDKGKLARDAQENQYFDVPWIKDLAEIIVADLVKWSNDEIYTSLGGRLECELPFDEAVNASAIVSPSNAANPRIEIFMGLVREIYRDSFTFPLLANQISNSPDYGDPLKSEFSNTPAFFEGGVPDIPESQYTEIYKSIKNRIEEEGVYSDIPENALACRFLMFEVMLTWVFFHELSHLVQRHYLFRSGTATSNNFEVVYHEVSSDEPIGEDCLASQAREVLADVEGSELTIRYLLRKKRFHFSSIYLLFCAQYCMFNRFYKAHESNLKLVKGDHPHPVIRNEMTSQFVSEWLVLCLGNMEGAVERDQIIRSVAYLNVKSSLISGVFWGNRYEKMDGSLTSFMKLSTGEYVQERDEYYALLKRSMLEQLKTIKRHHMHKHNFTDFMGHIAFLS</sequence>
<evidence type="ECO:0000313" key="2">
    <source>
        <dbReference type="Proteomes" id="UP000182894"/>
    </source>
</evidence>
<dbReference type="EMBL" id="FNCO01000002">
    <property type="protein sequence ID" value="SDG42103.1"/>
    <property type="molecule type" value="Genomic_DNA"/>
</dbReference>
<evidence type="ECO:0008006" key="3">
    <source>
        <dbReference type="Google" id="ProtNLM"/>
    </source>
</evidence>
<dbReference type="Proteomes" id="UP000182894">
    <property type="component" value="Unassembled WGS sequence"/>
</dbReference>
<protein>
    <recommendedName>
        <fullName evidence="3">Peptidase U49</fullName>
    </recommendedName>
</protein>
<organism evidence="1 2">
    <name type="scientific">Pseudomonas abietaniphila</name>
    <dbReference type="NCBI Taxonomy" id="89065"/>
    <lineage>
        <taxon>Bacteria</taxon>
        <taxon>Pseudomonadati</taxon>
        <taxon>Pseudomonadota</taxon>
        <taxon>Gammaproteobacteria</taxon>
        <taxon>Pseudomonadales</taxon>
        <taxon>Pseudomonadaceae</taxon>
        <taxon>Pseudomonas</taxon>
    </lineage>
</organism>
<gene>
    <name evidence="1" type="ORF">SAMN05216605_10239</name>
</gene>
<dbReference type="OrthoDB" id="9155073at2"/>
<dbReference type="RefSeq" id="WP_074750338.1">
    <property type="nucleotide sequence ID" value="NZ_FNCO01000002.1"/>
</dbReference>
<evidence type="ECO:0000313" key="1">
    <source>
        <dbReference type="EMBL" id="SDG42103.1"/>
    </source>
</evidence>
<accession>A0A1G7U3S6</accession>